<dbReference type="STRING" id="326298.Suden_0927"/>
<dbReference type="EMBL" id="CP000153">
    <property type="protein sequence ID" value="ABB44205.1"/>
    <property type="molecule type" value="Genomic_DNA"/>
</dbReference>
<dbReference type="SUPFAM" id="SSF56925">
    <property type="entry name" value="OMPA-like"/>
    <property type="match status" value="1"/>
</dbReference>
<dbReference type="Pfam" id="PF04773">
    <property type="entry name" value="FecR"/>
    <property type="match status" value="1"/>
</dbReference>
<dbReference type="AlphaFoldDB" id="Q30S26"/>
<dbReference type="PANTHER" id="PTHR38731:SF1">
    <property type="entry name" value="FECR PROTEIN DOMAIN-CONTAINING PROTEIN"/>
    <property type="match status" value="1"/>
</dbReference>
<dbReference type="InterPro" id="IPR001677">
    <property type="entry name" value="TbpB_B_D"/>
</dbReference>
<feature type="region of interest" description="Disordered" evidence="1">
    <location>
        <begin position="198"/>
        <end position="274"/>
    </location>
</feature>
<dbReference type="HOGENOM" id="CLU_265997_0_0_7"/>
<evidence type="ECO:0000259" key="2">
    <source>
        <dbReference type="Pfam" id="PF01298"/>
    </source>
</evidence>
<reference evidence="4 5" key="1">
    <citation type="journal article" date="2008" name="Appl. Environ. Microbiol.">
        <title>Genome of the epsilonproteobacterial chemolithoautotroph Sulfurimonas denitrificans.</title>
        <authorList>
            <person name="Sievert S.M."/>
            <person name="Scott K.M."/>
            <person name="Klotz M.G."/>
            <person name="Chain P.S.G."/>
            <person name="Hauser L.J."/>
            <person name="Hemp J."/>
            <person name="Huegler M."/>
            <person name="Land M."/>
            <person name="Lapidus A."/>
            <person name="Larimer F.W."/>
            <person name="Lucas S."/>
            <person name="Malfatti S.A."/>
            <person name="Meyer F."/>
            <person name="Paulsen I.T."/>
            <person name="Ren Q."/>
            <person name="Simon J."/>
            <person name="Bailey K."/>
            <person name="Diaz E."/>
            <person name="Fitzpatrick K.A."/>
            <person name="Glover B."/>
            <person name="Gwatney N."/>
            <person name="Korajkic A."/>
            <person name="Long A."/>
            <person name="Mobberley J.M."/>
            <person name="Pantry S.N."/>
            <person name="Pazder G."/>
            <person name="Peterson S."/>
            <person name="Quintanilla J.D."/>
            <person name="Sprinkle R."/>
            <person name="Stephens J."/>
            <person name="Thomas P."/>
            <person name="Vaughn R."/>
            <person name="Weber M.J."/>
            <person name="Wooten L.L."/>
        </authorList>
    </citation>
    <scope>NUCLEOTIDE SEQUENCE [LARGE SCALE GENOMIC DNA]</scope>
    <source>
        <strain evidence="5">ATCC 33889 / DSM 1251</strain>
    </source>
</reference>
<gene>
    <name evidence="4" type="ordered locus">Suden_0927</name>
</gene>
<dbReference type="Proteomes" id="UP000002714">
    <property type="component" value="Chromosome"/>
</dbReference>
<feature type="domain" description="FecR protein" evidence="3">
    <location>
        <begin position="54"/>
        <end position="145"/>
    </location>
</feature>
<name>Q30S26_SULDN</name>
<dbReference type="Pfam" id="PF01298">
    <property type="entry name" value="TbpB_B_D"/>
    <property type="match status" value="1"/>
</dbReference>
<accession>Q30S26</accession>
<protein>
    <submittedName>
        <fullName evidence="4">Uncharacterized protein</fullName>
    </submittedName>
</protein>
<evidence type="ECO:0000259" key="3">
    <source>
        <dbReference type="Pfam" id="PF04773"/>
    </source>
</evidence>
<dbReference type="RefSeq" id="WP_011372557.1">
    <property type="nucleotide sequence ID" value="NC_007575.1"/>
</dbReference>
<evidence type="ECO:0000313" key="4">
    <source>
        <dbReference type="EMBL" id="ABB44205.1"/>
    </source>
</evidence>
<proteinExistence type="predicted"/>
<dbReference type="Gene3D" id="2.40.160.90">
    <property type="match status" value="1"/>
</dbReference>
<feature type="domain" description="Transferrin-binding protein B C-lobe/N-lobe beta-barrel" evidence="2">
    <location>
        <begin position="1121"/>
        <end position="1244"/>
    </location>
</feature>
<evidence type="ECO:0000313" key="5">
    <source>
        <dbReference type="Proteomes" id="UP000002714"/>
    </source>
</evidence>
<feature type="compositionally biased region" description="Pro residues" evidence="1">
    <location>
        <begin position="301"/>
        <end position="319"/>
    </location>
</feature>
<feature type="compositionally biased region" description="Low complexity" evidence="1">
    <location>
        <begin position="248"/>
        <end position="274"/>
    </location>
</feature>
<dbReference type="KEGG" id="tdn:Suden_0927"/>
<dbReference type="eggNOG" id="COG4254">
    <property type="taxonomic scope" value="Bacteria"/>
</dbReference>
<dbReference type="InterPro" id="IPR006860">
    <property type="entry name" value="FecR"/>
</dbReference>
<dbReference type="PANTHER" id="PTHR38731">
    <property type="entry name" value="LIPL45-RELATED LIPOPROTEIN-RELATED"/>
    <property type="match status" value="1"/>
</dbReference>
<dbReference type="InterPro" id="IPR011250">
    <property type="entry name" value="OMP/PagP_B-barrel"/>
</dbReference>
<dbReference type="OrthoDB" id="5335024at2"/>
<evidence type="ECO:0000256" key="1">
    <source>
        <dbReference type="SAM" id="MobiDB-lite"/>
    </source>
</evidence>
<sequence length="1248" mass="133773">MSFIFRIFILSLLFGYSLLFASIGSVSLLKGEASLEREGTVLGVKNGMNLEERDSIKTTKGSQIQLIFTDKTVITLGSESHFKVDEYLSEGSNPKAKFKFNQGTFKTITGRIGKSAPENFTLETKTATIGIRGTVIGGNVPQSSSAPDTIICLGGRITATSLQTGVTVNLPTGTVTVVPVSGPPSPPRQATPQDIAQFNESLGTPPPSNSPAESSNSPQDGGGSSAAQNGAPATQGDEGGFQSPAGNAPAAAPQTFSPTAAAAAQQTNQQNSTQGGVVENLSQGLGVPVGQIQQQIASNNPTPPTVVTPPPPVEPTPPPVVPTPPPVEPTPPPVIPTTPPVVTPPSNGSGGGYTPPPHPASYTTLFSNMSASNGASSTVLFPENVTKTMLFDATNRLWVSSDNAYIATTSVDGNFSYINSELANAQKMYIKSQDYENPVLFKSFPSDSGASGYVEGLSGLKPIASTWHELVTSAKGVMNQNFSDVIKYEENSHYDTRKWNYNTNLKIFNELYYIEDDWTSINSYAALYSDISNNDTIYQNSLSSALSDYMNGANFYIHGVPEANQNIKSYGTLQDGGKWYFIYNNVNSDFNNTVSVYGTLPITDAVAVSSDSNSVPFMQTTTDYPIYIVDRSGSKEMYSIKNFDSISNDMFNYVNNHFLEINTDYVTVDGSNITYTHLSPEYQQNVYLFYKIDDNGTLVEDARNGKMVNPITGNVLHVYTNYHTPTVDNGTMVVGDFAFGVIDNPLMNNEIFPTPTDVNNTISYGNGIFSNDLNMTTPAVGANYRKLAIEKALWSDKPVDAKVYVYSDYGTNLANRDFDELYNTGTFIKFPSSGNGIMMESYFDVLEEKSGSTVVKNYFTGSITTGRVVADGTDNKIVFKHFESLGGVTTSDSVDVTNHNFYLFNENAQFINADNGGLDNNKAGTEKYNWLAHEEVNAASSETLNVGLMKKVTDSSDVNLFKGVTDYNTSFATGAMKGFIIGADTSTTPNIWMGDITTFNINPIEGGELNITVAANNLGITTPISMADLSQTNSAEAIPSSSYLGEDMQAMIIESKTVNGKTYDFAMATLPDKVEATGKYSYQNDYTSWGYWVATEKAPTAGGSYAQGYWVAGYETPVSSIPTSTTYNYSGNILGTITHGTMASPILLDETNSFKAAIQFGATNPITITEMKFNTKDLGAVTGIGTATTPSNSIIDNTFSGTHTNGTTALDFKGKFFGPAAEAIGGAWSGTFNNAALSGTGVFKGVKE</sequence>
<organism evidence="4 5">
    <name type="scientific">Sulfurimonas denitrificans (strain ATCC 33889 / DSM 1251)</name>
    <name type="common">Thiomicrospira denitrificans (strain ATCC 33889 / DSM 1251)</name>
    <dbReference type="NCBI Taxonomy" id="326298"/>
    <lineage>
        <taxon>Bacteria</taxon>
        <taxon>Pseudomonadati</taxon>
        <taxon>Campylobacterota</taxon>
        <taxon>Epsilonproteobacteria</taxon>
        <taxon>Campylobacterales</taxon>
        <taxon>Sulfurimonadaceae</taxon>
        <taxon>Sulfurimonas</taxon>
    </lineage>
</organism>
<keyword evidence="5" id="KW-1185">Reference proteome</keyword>
<feature type="region of interest" description="Disordered" evidence="1">
    <location>
        <begin position="296"/>
        <end position="319"/>
    </location>
</feature>